<organism evidence="1 2">
    <name type="scientific">Heyndrickxia camelliae</name>
    <dbReference type="NCBI Taxonomy" id="1707093"/>
    <lineage>
        <taxon>Bacteria</taxon>
        <taxon>Bacillati</taxon>
        <taxon>Bacillota</taxon>
        <taxon>Bacilli</taxon>
        <taxon>Bacillales</taxon>
        <taxon>Bacillaceae</taxon>
        <taxon>Heyndrickxia</taxon>
    </lineage>
</organism>
<protein>
    <submittedName>
        <fullName evidence="1">Uncharacterized protein</fullName>
    </submittedName>
</protein>
<keyword evidence="2" id="KW-1185">Reference proteome</keyword>
<dbReference type="Gene3D" id="3.40.710.10">
    <property type="entry name" value="DD-peptidase/beta-lactamase superfamily"/>
    <property type="match status" value="1"/>
</dbReference>
<gene>
    <name evidence="1" type="ORF">CWO92_11665</name>
</gene>
<evidence type="ECO:0000313" key="1">
    <source>
        <dbReference type="EMBL" id="PKR85012.1"/>
    </source>
</evidence>
<dbReference type="AlphaFoldDB" id="A0A2N3LK49"/>
<dbReference type="InterPro" id="IPR012338">
    <property type="entry name" value="Beta-lactam/transpept-like"/>
</dbReference>
<evidence type="ECO:0000313" key="2">
    <source>
        <dbReference type="Proteomes" id="UP000233440"/>
    </source>
</evidence>
<comment type="caution">
    <text evidence="1">The sequence shown here is derived from an EMBL/GenBank/DDBJ whole genome shotgun (WGS) entry which is preliminary data.</text>
</comment>
<dbReference type="OrthoDB" id="9803467at2"/>
<dbReference type="EMBL" id="PIQO01000007">
    <property type="protein sequence ID" value="PKR85012.1"/>
    <property type="molecule type" value="Genomic_DNA"/>
</dbReference>
<sequence>MSIYDTIDTVLPDFPNGNLIAIYHLLTHTSGIPNFTSSPEYWDKTMRLPVELAKMVETFKPLPLKFNRVRRWSTVILVI</sequence>
<proteinExistence type="predicted"/>
<accession>A0A2N3LK49</accession>
<name>A0A2N3LK49_9BACI</name>
<dbReference type="Proteomes" id="UP000233440">
    <property type="component" value="Unassembled WGS sequence"/>
</dbReference>
<dbReference type="SUPFAM" id="SSF56601">
    <property type="entry name" value="beta-lactamase/transpeptidase-like"/>
    <property type="match status" value="1"/>
</dbReference>
<reference evidence="1 2" key="1">
    <citation type="submission" date="2017-11" db="EMBL/GenBank/DDBJ databases">
        <title>Bacillus camelliae sp. nov., isolated from pu'er tea.</title>
        <authorList>
            <person name="Niu L."/>
        </authorList>
    </citation>
    <scope>NUCLEOTIDE SEQUENCE [LARGE SCALE GENOMIC DNA]</scope>
    <source>
        <strain evidence="1 2">7578-1</strain>
    </source>
</reference>